<evidence type="ECO:0000313" key="2">
    <source>
        <dbReference type="WBParaSite" id="ES5_v2.g14796.t1"/>
    </source>
</evidence>
<accession>A0AC34FCA4</accession>
<proteinExistence type="predicted"/>
<protein>
    <submittedName>
        <fullName evidence="2">Uncharacterized protein</fullName>
    </submittedName>
</protein>
<reference evidence="2" key="1">
    <citation type="submission" date="2022-11" db="UniProtKB">
        <authorList>
            <consortium name="WormBaseParasite"/>
        </authorList>
    </citation>
    <scope>IDENTIFICATION</scope>
</reference>
<evidence type="ECO:0000313" key="1">
    <source>
        <dbReference type="Proteomes" id="UP000887579"/>
    </source>
</evidence>
<dbReference type="WBParaSite" id="ES5_v2.g14796.t1">
    <property type="protein sequence ID" value="ES5_v2.g14796.t1"/>
    <property type="gene ID" value="ES5_v2.g14796"/>
</dbReference>
<name>A0AC34FCA4_9BILA</name>
<dbReference type="Proteomes" id="UP000887579">
    <property type="component" value="Unplaced"/>
</dbReference>
<sequence>MYNRNRDPRIQAGSNNSNNYDRHDRQFFPTVSHAPMVPRLYLPASSPAVVRQSTSPPRKNQNDQQTNELRKTYDKQVSDLRSTYDQQMNALRLKLNEKENKIRELEASELASKKEIQEAKDNVFKMRDAHTRLRNEADKAKSDLSSISSEKNRLILAITEEGERHKKTQSKYNALNIQYGNLFKENGAMKEELNKLKQMLEDATKERNSAKEDTKDAATEPMETAEPIEIVKPSPKRRGRTSKKNDKEEIHEDETMEVIEPSPKRGKSSGVNVKKNVEEDTKDVDETMETTEPIETVKPSPKRRGRTSGKTASATKNDKEGIQDDETVEAIDPSPKRRGRPPKKNVEQDNVASAARPSRIAKELGSKKTASMLQTPLRRSTRGKSVAPAETSTINNDESEEEKPRPPKRSRTTKK</sequence>
<organism evidence="1 2">
    <name type="scientific">Panagrolaimus sp. ES5</name>
    <dbReference type="NCBI Taxonomy" id="591445"/>
    <lineage>
        <taxon>Eukaryota</taxon>
        <taxon>Metazoa</taxon>
        <taxon>Ecdysozoa</taxon>
        <taxon>Nematoda</taxon>
        <taxon>Chromadorea</taxon>
        <taxon>Rhabditida</taxon>
        <taxon>Tylenchina</taxon>
        <taxon>Panagrolaimomorpha</taxon>
        <taxon>Panagrolaimoidea</taxon>
        <taxon>Panagrolaimidae</taxon>
        <taxon>Panagrolaimus</taxon>
    </lineage>
</organism>